<keyword evidence="4" id="KW-1185">Reference proteome</keyword>
<evidence type="ECO:0000256" key="1">
    <source>
        <dbReference type="SAM" id="Phobius"/>
    </source>
</evidence>
<organism evidence="3 4">
    <name type="scientific">Bryocella elongata</name>
    <dbReference type="NCBI Taxonomy" id="863522"/>
    <lineage>
        <taxon>Bacteria</taxon>
        <taxon>Pseudomonadati</taxon>
        <taxon>Acidobacteriota</taxon>
        <taxon>Terriglobia</taxon>
        <taxon>Terriglobales</taxon>
        <taxon>Acidobacteriaceae</taxon>
        <taxon>Bryocella</taxon>
    </lineage>
</organism>
<dbReference type="GO" id="GO:0000155">
    <property type="term" value="F:phosphorelay sensor kinase activity"/>
    <property type="evidence" value="ECO:0007669"/>
    <property type="project" value="InterPro"/>
</dbReference>
<keyword evidence="1" id="KW-0472">Membrane</keyword>
<accession>A0A1H5Z6R3</accession>
<proteinExistence type="predicted"/>
<reference evidence="3 4" key="1">
    <citation type="submission" date="2016-10" db="EMBL/GenBank/DDBJ databases">
        <authorList>
            <person name="de Groot N.N."/>
        </authorList>
    </citation>
    <scope>NUCLEOTIDE SEQUENCE [LARGE SCALE GENOMIC DNA]</scope>
    <source>
        <strain evidence="3 4">DSM 22489</strain>
    </source>
</reference>
<dbReference type="InterPro" id="IPR010559">
    <property type="entry name" value="Sig_transdc_His_kin_internal"/>
</dbReference>
<dbReference type="InterPro" id="IPR036890">
    <property type="entry name" value="HATPase_C_sf"/>
</dbReference>
<sequence length="363" mass="42100">MEKERVSFWRSFGVAVVCFTAIGIFQGWGMFSGDRDDRNYLPYAHYFVWSGAEAYAWAIVTPFIFLFSRRFPFHLDRWFRRLLQYMLLTLAVTFVQPLLKSVGWLYKPDQHQTFADTYSHLREKEFIGNIQLCIFLYALAAYQNHRRELLWRDRWRERREAELEARVVTAELHLLRTQLQPHFLFNTLQAAIVLVQEDPIAAEDVLHRLSELLRVVLDDMRSMQVPLEQEITFLEHYVEIQKQRFRDRLTIRFNIAPGTRSIPVPSLLLQPLVENAIHHGIGRHKGSDTVEIFAQRVGTTLLLQVKNFASSLNEGETSGHGVGLSNTRARLEQMYGDRASLNLMPLSPTGVCTTVILPVEIPA</sequence>
<dbReference type="InterPro" id="IPR050640">
    <property type="entry name" value="Bact_2-comp_sensor_kinase"/>
</dbReference>
<keyword evidence="1" id="KW-0812">Transmembrane</keyword>
<keyword evidence="1" id="KW-1133">Transmembrane helix</keyword>
<dbReference type="Pfam" id="PF06580">
    <property type="entry name" value="His_kinase"/>
    <property type="match status" value="1"/>
</dbReference>
<dbReference type="GO" id="GO:0016020">
    <property type="term" value="C:membrane"/>
    <property type="evidence" value="ECO:0007669"/>
    <property type="project" value="InterPro"/>
</dbReference>
<feature type="transmembrane region" description="Helical" evidence="1">
    <location>
        <begin position="12"/>
        <end position="31"/>
    </location>
</feature>
<evidence type="ECO:0000313" key="4">
    <source>
        <dbReference type="Proteomes" id="UP000236728"/>
    </source>
</evidence>
<feature type="domain" description="Signal transduction histidine kinase internal region" evidence="2">
    <location>
        <begin position="170"/>
        <end position="249"/>
    </location>
</feature>
<evidence type="ECO:0000259" key="2">
    <source>
        <dbReference type="Pfam" id="PF06580"/>
    </source>
</evidence>
<dbReference type="Gene3D" id="3.30.565.10">
    <property type="entry name" value="Histidine kinase-like ATPase, C-terminal domain"/>
    <property type="match status" value="1"/>
</dbReference>
<protein>
    <submittedName>
        <fullName evidence="3">Histidine kinase</fullName>
    </submittedName>
</protein>
<keyword evidence="3" id="KW-0418">Kinase</keyword>
<evidence type="ECO:0000313" key="3">
    <source>
        <dbReference type="EMBL" id="SEG31730.1"/>
    </source>
</evidence>
<dbReference type="SUPFAM" id="SSF55874">
    <property type="entry name" value="ATPase domain of HSP90 chaperone/DNA topoisomerase II/histidine kinase"/>
    <property type="match status" value="1"/>
</dbReference>
<dbReference type="AlphaFoldDB" id="A0A1H5Z6R3"/>
<dbReference type="Proteomes" id="UP000236728">
    <property type="component" value="Unassembled WGS sequence"/>
</dbReference>
<dbReference type="PANTHER" id="PTHR34220:SF9">
    <property type="entry name" value="SIGNAL TRANSDUCTION HISTIDINE KINASE INTERNAL REGION DOMAIN-CONTAINING PROTEIN"/>
    <property type="match status" value="1"/>
</dbReference>
<name>A0A1H5Z6R3_9BACT</name>
<dbReference type="OrthoDB" id="105609at2"/>
<dbReference type="PANTHER" id="PTHR34220">
    <property type="entry name" value="SENSOR HISTIDINE KINASE YPDA"/>
    <property type="match status" value="1"/>
</dbReference>
<keyword evidence="3" id="KW-0808">Transferase</keyword>
<feature type="transmembrane region" description="Helical" evidence="1">
    <location>
        <begin position="43"/>
        <end position="67"/>
    </location>
</feature>
<dbReference type="RefSeq" id="WP_103933382.1">
    <property type="nucleotide sequence ID" value="NZ_FNVA01000004.1"/>
</dbReference>
<dbReference type="EMBL" id="FNVA01000004">
    <property type="protein sequence ID" value="SEG31730.1"/>
    <property type="molecule type" value="Genomic_DNA"/>
</dbReference>
<gene>
    <name evidence="3" type="ORF">SAMN05421819_2477</name>
</gene>
<feature type="transmembrane region" description="Helical" evidence="1">
    <location>
        <begin position="87"/>
        <end position="106"/>
    </location>
</feature>